<evidence type="ECO:0000313" key="1">
    <source>
        <dbReference type="EMBL" id="KKT45403.1"/>
    </source>
</evidence>
<organism evidence="1 2">
    <name type="scientific">candidate division WWE3 bacterium GW2011_GWA2_44_16</name>
    <dbReference type="NCBI Taxonomy" id="1619110"/>
    <lineage>
        <taxon>Bacteria</taxon>
        <taxon>Katanobacteria</taxon>
    </lineage>
</organism>
<name>A0A0G1HFW8_UNCKA</name>
<dbReference type="Proteomes" id="UP000034128">
    <property type="component" value="Unassembled WGS sequence"/>
</dbReference>
<proteinExistence type="predicted"/>
<sequence>MPKDNSAYLKHIRDSIYRIEIYISGIDKSIFLDDLHEMVRAAVVRELEIIGEAANATE</sequence>
<reference evidence="1 2" key="1">
    <citation type="journal article" date="2015" name="Nature">
        <title>rRNA introns, odd ribosomes, and small enigmatic genomes across a large radiation of phyla.</title>
        <authorList>
            <person name="Brown C.T."/>
            <person name="Hug L.A."/>
            <person name="Thomas B.C."/>
            <person name="Sharon I."/>
            <person name="Castelle C.J."/>
            <person name="Singh A."/>
            <person name="Wilkins M.J."/>
            <person name="Williams K.H."/>
            <person name="Banfield J.F."/>
        </authorList>
    </citation>
    <scope>NUCLEOTIDE SEQUENCE [LARGE SCALE GENOMIC DNA]</scope>
</reference>
<dbReference type="EMBL" id="LCIA01000006">
    <property type="protein sequence ID" value="KKT45403.1"/>
    <property type="molecule type" value="Genomic_DNA"/>
</dbReference>
<protein>
    <submittedName>
        <fullName evidence="1">Uncharacterized protein</fullName>
    </submittedName>
</protein>
<dbReference type="AlphaFoldDB" id="A0A0G1HFW8"/>
<accession>A0A0G1HFW8</accession>
<evidence type="ECO:0000313" key="2">
    <source>
        <dbReference type="Proteomes" id="UP000034128"/>
    </source>
</evidence>
<gene>
    <name evidence="1" type="ORF">UW36_C0006G0024</name>
</gene>
<dbReference type="STRING" id="1619110.UW36_C0006G0024"/>
<comment type="caution">
    <text evidence="1">The sequence shown here is derived from an EMBL/GenBank/DDBJ whole genome shotgun (WGS) entry which is preliminary data.</text>
</comment>